<feature type="compositionally biased region" description="Basic residues" evidence="1">
    <location>
        <begin position="7"/>
        <end position="16"/>
    </location>
</feature>
<feature type="region of interest" description="Disordered" evidence="1">
    <location>
        <begin position="1"/>
        <end position="36"/>
    </location>
</feature>
<evidence type="ECO:0000256" key="1">
    <source>
        <dbReference type="SAM" id="MobiDB-lite"/>
    </source>
</evidence>
<reference evidence="2" key="1">
    <citation type="journal article" date="2016" name="Sci. Rep.">
        <title>Molecular characterization of firefly nuptial gifts: a multi-omics approach sheds light on postcopulatory sexual selection.</title>
        <authorList>
            <person name="Al-Wathiqui N."/>
            <person name="Fallon T.R."/>
            <person name="South A."/>
            <person name="Weng J.K."/>
            <person name="Lewis S.M."/>
        </authorList>
    </citation>
    <scope>NUCLEOTIDE SEQUENCE</scope>
</reference>
<organism evidence="2">
    <name type="scientific">Photinus pyralis</name>
    <name type="common">Common eastern firefly</name>
    <name type="synonym">Lampyris pyralis</name>
    <dbReference type="NCBI Taxonomy" id="7054"/>
    <lineage>
        <taxon>Eukaryota</taxon>
        <taxon>Metazoa</taxon>
        <taxon>Ecdysozoa</taxon>
        <taxon>Arthropoda</taxon>
        <taxon>Hexapoda</taxon>
        <taxon>Insecta</taxon>
        <taxon>Pterygota</taxon>
        <taxon>Neoptera</taxon>
        <taxon>Endopterygota</taxon>
        <taxon>Coleoptera</taxon>
        <taxon>Polyphaga</taxon>
        <taxon>Elateriformia</taxon>
        <taxon>Elateroidea</taxon>
        <taxon>Lampyridae</taxon>
        <taxon>Lampyrinae</taxon>
        <taxon>Photinus</taxon>
    </lineage>
</organism>
<dbReference type="EMBL" id="GEZM01029381">
    <property type="protein sequence ID" value="JAV86087.1"/>
    <property type="molecule type" value="Transcribed_RNA"/>
</dbReference>
<protein>
    <submittedName>
        <fullName evidence="2">Uncharacterized protein</fullName>
    </submittedName>
</protein>
<dbReference type="AlphaFoldDB" id="A0A1Y1MS09"/>
<accession>A0A1Y1MS09</accession>
<sequence length="105" mass="12085">MLGWKQAVKKNRRHEKSKITREGGRAKNTQPPVHSCVQVVPSKQRLRSSRLVKDYNERKEGDKKLPNRAEHVFPTMLGKLQKPPRTPVPFDPRCTPTCPVQAFCK</sequence>
<name>A0A1Y1MS09_PHOPY</name>
<proteinExistence type="predicted"/>
<evidence type="ECO:0000313" key="2">
    <source>
        <dbReference type="EMBL" id="JAV86087.1"/>
    </source>
</evidence>